<keyword evidence="1" id="KW-0812">Transmembrane</keyword>
<proteinExistence type="predicted"/>
<keyword evidence="1" id="KW-1133">Transmembrane helix</keyword>
<gene>
    <name evidence="2" type="ORF">TeGR_g5420</name>
</gene>
<comment type="caution">
    <text evidence="2">The sequence shown here is derived from an EMBL/GenBank/DDBJ whole genome shotgun (WGS) entry which is preliminary data.</text>
</comment>
<dbReference type="SUPFAM" id="SSF81340">
    <property type="entry name" value="Clc chloride channel"/>
    <property type="match status" value="1"/>
</dbReference>
<evidence type="ECO:0000313" key="3">
    <source>
        <dbReference type="Proteomes" id="UP001165060"/>
    </source>
</evidence>
<sequence length="224" mass="23610">VNGLLGVFWPFNLFWSEFEMQVALTRGCEGWTNGVTFDNCVPKVLPFISPQIVRQWPFLSAQPNLPMSSGACVLAAVAKIVMTAGCYSAGFFGGTIYPSAFIGAMVGSALIAGDHVIGLGSPYVWAASAACFAVCVSSAYNTPIFGALFPLVLTANIPPGTLSVQITSLLFAVYVAFAFSEVALSLAPAGGVKLLTLIPAQHERRDITYTRESDPSVKSSVSSL</sequence>
<keyword evidence="3" id="KW-1185">Reference proteome</keyword>
<name>A0ABQ6M5X0_9STRA</name>
<keyword evidence="1" id="KW-0472">Membrane</keyword>
<feature type="transmembrane region" description="Helical" evidence="1">
    <location>
        <begin position="96"/>
        <end position="117"/>
    </location>
</feature>
<dbReference type="Gene3D" id="1.10.3080.10">
    <property type="entry name" value="Clc chloride channel"/>
    <property type="match status" value="1"/>
</dbReference>
<dbReference type="EMBL" id="BRYB01003758">
    <property type="protein sequence ID" value="GMI20121.1"/>
    <property type="molecule type" value="Genomic_DNA"/>
</dbReference>
<accession>A0ABQ6M5X0</accession>
<protein>
    <recommendedName>
        <fullName evidence="4">Chloride channel protein</fullName>
    </recommendedName>
</protein>
<evidence type="ECO:0000256" key="1">
    <source>
        <dbReference type="SAM" id="Phobius"/>
    </source>
</evidence>
<organism evidence="2 3">
    <name type="scientific">Tetraparma gracilis</name>
    <dbReference type="NCBI Taxonomy" id="2962635"/>
    <lineage>
        <taxon>Eukaryota</taxon>
        <taxon>Sar</taxon>
        <taxon>Stramenopiles</taxon>
        <taxon>Ochrophyta</taxon>
        <taxon>Bolidophyceae</taxon>
        <taxon>Parmales</taxon>
        <taxon>Triparmaceae</taxon>
        <taxon>Tetraparma</taxon>
    </lineage>
</organism>
<evidence type="ECO:0000313" key="2">
    <source>
        <dbReference type="EMBL" id="GMI20121.1"/>
    </source>
</evidence>
<feature type="non-terminal residue" evidence="2">
    <location>
        <position position="1"/>
    </location>
</feature>
<feature type="transmembrane region" description="Helical" evidence="1">
    <location>
        <begin position="124"/>
        <end position="149"/>
    </location>
</feature>
<dbReference type="InterPro" id="IPR014743">
    <property type="entry name" value="Cl-channel_core"/>
</dbReference>
<evidence type="ECO:0008006" key="4">
    <source>
        <dbReference type="Google" id="ProtNLM"/>
    </source>
</evidence>
<feature type="transmembrane region" description="Helical" evidence="1">
    <location>
        <begin position="169"/>
        <end position="195"/>
    </location>
</feature>
<dbReference type="Proteomes" id="UP001165060">
    <property type="component" value="Unassembled WGS sequence"/>
</dbReference>
<reference evidence="2 3" key="1">
    <citation type="journal article" date="2023" name="Commun. Biol.">
        <title>Genome analysis of Parmales, the sister group of diatoms, reveals the evolutionary specialization of diatoms from phago-mixotrophs to photoautotrophs.</title>
        <authorList>
            <person name="Ban H."/>
            <person name="Sato S."/>
            <person name="Yoshikawa S."/>
            <person name="Yamada K."/>
            <person name="Nakamura Y."/>
            <person name="Ichinomiya M."/>
            <person name="Sato N."/>
            <person name="Blanc-Mathieu R."/>
            <person name="Endo H."/>
            <person name="Kuwata A."/>
            <person name="Ogata H."/>
        </authorList>
    </citation>
    <scope>NUCLEOTIDE SEQUENCE [LARGE SCALE GENOMIC DNA]</scope>
</reference>